<gene>
    <name evidence="2" type="ORF">PAXINDRAFT_40807</name>
    <name evidence="1" type="ORF">PAXINDRAFT_41318</name>
</gene>
<accession>A0A0C9TZF8</accession>
<protein>
    <submittedName>
        <fullName evidence="1">Uncharacterized protein</fullName>
    </submittedName>
</protein>
<name>A0A0C9TZF8_PAXIN</name>
<keyword evidence="3" id="KW-1185">Reference proteome</keyword>
<dbReference type="EMBL" id="KN819335">
    <property type="protein sequence ID" value="KIJ15790.1"/>
    <property type="molecule type" value="Genomic_DNA"/>
</dbReference>
<feature type="non-terminal residue" evidence="1">
    <location>
        <position position="1"/>
    </location>
</feature>
<reference evidence="3" key="2">
    <citation type="submission" date="2015-01" db="EMBL/GenBank/DDBJ databases">
        <title>Evolutionary Origins and Diversification of the Mycorrhizal Mutualists.</title>
        <authorList>
            <consortium name="DOE Joint Genome Institute"/>
            <consortium name="Mycorrhizal Genomics Consortium"/>
            <person name="Kohler A."/>
            <person name="Kuo A."/>
            <person name="Nagy L.G."/>
            <person name="Floudas D."/>
            <person name="Copeland A."/>
            <person name="Barry K.W."/>
            <person name="Cichocki N."/>
            <person name="Veneault-Fourrey C."/>
            <person name="LaButti K."/>
            <person name="Lindquist E.A."/>
            <person name="Lipzen A."/>
            <person name="Lundell T."/>
            <person name="Morin E."/>
            <person name="Murat C."/>
            <person name="Riley R."/>
            <person name="Ohm R."/>
            <person name="Sun H."/>
            <person name="Tunlid A."/>
            <person name="Henrissat B."/>
            <person name="Grigoriev I.V."/>
            <person name="Hibbett D.S."/>
            <person name="Martin F."/>
        </authorList>
    </citation>
    <scope>NUCLEOTIDE SEQUENCE [LARGE SCALE GENOMIC DNA]</scope>
    <source>
        <strain evidence="3">ATCC 200175</strain>
    </source>
</reference>
<feature type="non-terminal residue" evidence="1">
    <location>
        <position position="57"/>
    </location>
</feature>
<reference evidence="1 3" key="1">
    <citation type="submission" date="2014-06" db="EMBL/GenBank/DDBJ databases">
        <authorList>
            <consortium name="DOE Joint Genome Institute"/>
            <person name="Kuo A."/>
            <person name="Kohler A."/>
            <person name="Nagy L.G."/>
            <person name="Floudas D."/>
            <person name="Copeland A."/>
            <person name="Barry K.W."/>
            <person name="Cichocki N."/>
            <person name="Veneault-Fourrey C."/>
            <person name="LaButti K."/>
            <person name="Lindquist E.A."/>
            <person name="Lipzen A."/>
            <person name="Lundell T."/>
            <person name="Morin E."/>
            <person name="Murat C."/>
            <person name="Sun H."/>
            <person name="Tunlid A."/>
            <person name="Henrissat B."/>
            <person name="Grigoriev I.V."/>
            <person name="Hibbett D.S."/>
            <person name="Martin F."/>
            <person name="Nordberg H.P."/>
            <person name="Cantor M.N."/>
            <person name="Hua S.X."/>
        </authorList>
    </citation>
    <scope>NUCLEOTIDE SEQUENCE [LARGE SCALE GENOMIC DNA]</scope>
    <source>
        <strain evidence="1 3">ATCC 200175</strain>
    </source>
</reference>
<dbReference type="Proteomes" id="UP000053647">
    <property type="component" value="Unassembled WGS sequence"/>
</dbReference>
<proteinExistence type="predicted"/>
<organism evidence="1 3">
    <name type="scientific">Paxillus involutus ATCC 200175</name>
    <dbReference type="NCBI Taxonomy" id="664439"/>
    <lineage>
        <taxon>Eukaryota</taxon>
        <taxon>Fungi</taxon>
        <taxon>Dikarya</taxon>
        <taxon>Basidiomycota</taxon>
        <taxon>Agaricomycotina</taxon>
        <taxon>Agaricomycetes</taxon>
        <taxon>Agaricomycetidae</taxon>
        <taxon>Boletales</taxon>
        <taxon>Paxilineae</taxon>
        <taxon>Paxillaceae</taxon>
        <taxon>Paxillus</taxon>
    </lineage>
</organism>
<dbReference type="AlphaFoldDB" id="A0A0C9TZF8"/>
<reference evidence="1" key="3">
    <citation type="submission" date="2015-02" db="EMBL/GenBank/DDBJ databases">
        <title>Evolutionary Origins and Diversification of the Mycorrhizal Mutualists.</title>
        <authorList>
            <consortium name="DOE Joint Genome Institute"/>
            <consortium name="Mycorrhizal Genomics Consortium"/>
            <person name="Kohler A."/>
            <person name="Kuo A."/>
            <person name="Nagy L.G."/>
            <person name="Floudas D."/>
            <person name="Copeland A."/>
            <person name="Barry K.W."/>
            <person name="Cichocki N."/>
            <person name="Veneault-Fourrey C."/>
            <person name="LaButti K."/>
            <person name="Lindquist E.A."/>
            <person name="Lipzen A."/>
            <person name="Lundell T."/>
            <person name="Morin E."/>
            <person name="Murat C."/>
            <person name="Riley R."/>
            <person name="Ohm R."/>
            <person name="Sun H."/>
            <person name="Tunlid A."/>
            <person name="Henrissat B."/>
            <person name="Grigoriev I.V."/>
            <person name="Hibbett D.S."/>
            <person name="Martin F."/>
        </authorList>
    </citation>
    <scope>NUCLEOTIDE SEQUENCE</scope>
    <source>
        <strain evidence="1">ATCC 200175</strain>
    </source>
</reference>
<evidence type="ECO:0000313" key="2">
    <source>
        <dbReference type="EMBL" id="KIJ15790.1"/>
    </source>
</evidence>
<dbReference type="OrthoDB" id="2618291at2759"/>
<sequence>LLAQYNMQDTHPVSTPIETGLRLTRKRSPTTDDERIFMECTSYKSSVSFLSYVAQGT</sequence>
<evidence type="ECO:0000313" key="1">
    <source>
        <dbReference type="EMBL" id="KIJ15788.1"/>
    </source>
</evidence>
<evidence type="ECO:0000313" key="3">
    <source>
        <dbReference type="Proteomes" id="UP000053647"/>
    </source>
</evidence>
<dbReference type="EMBL" id="KN819335">
    <property type="protein sequence ID" value="KIJ15788.1"/>
    <property type="molecule type" value="Genomic_DNA"/>
</dbReference>
<dbReference type="HOGENOM" id="CLU_204263_0_0_1"/>